<proteinExistence type="predicted"/>
<name>A0ABV8DB63_9BURK</name>
<dbReference type="EMBL" id="JBHSAJ010000040">
    <property type="protein sequence ID" value="MFC3935793.1"/>
    <property type="molecule type" value="Genomic_DNA"/>
</dbReference>
<dbReference type="PANTHER" id="PTHR24221:SF654">
    <property type="entry name" value="ATP-BINDING CASSETTE SUB-FAMILY B MEMBER 6"/>
    <property type="match status" value="1"/>
</dbReference>
<evidence type="ECO:0000256" key="1">
    <source>
        <dbReference type="ARBA" id="ARBA00004651"/>
    </source>
</evidence>
<sequence length="608" mass="65743">MSTSTIVHSAPLATWRQLLQRLLRSTGGEAQALCASLAGLAAAAAVQGLALACVFPMLAALVGTANREPDGAAASRWLLAFVALALIASALRWRAQGFDFHGHMARATHALRTRLGEQLRRMPLEAIQDKRAGELNAALLGNVDENFNYTLTVANLIAQVLVMPPVLALALLAVDWRLGLALLLVYPPVVALYRWRRPYQARGMRALEDAHRRANADIVEYAQGLPVLRAARCEGEKAAALQASFAQVERVQTIGQRKAAGPKMIFASVVELGLLATAAAGASWVAAGTLEPALLAAWLVVLVRFSEPLANFLSYTNIVELVEAALDRIEALLAVSPLPQRVPARTPTTFNVQFEGLRFHYAGQDPACDAPVLWAFSADLPERGMTALVGPSGSGKTTITRLLMRHADPQAGRILIGGVDLREMTPDVLNGLVSTVFQDVYLFDDTVIANIRMARPDASDEAVREAARAAQCLDFIERLPQGWDTRLGDIGARLSGGERQRISIARALLKDAPIVILDEPTAALDTESELAVQRAIDALVESRTVIVIAHRLSTIAAADRILVIDGGRLVQQGRHDELLAREGRYRAMWAAQQRAKAWHVRQAALAEQ</sequence>
<dbReference type="InterPro" id="IPR003593">
    <property type="entry name" value="AAA+_ATPase"/>
</dbReference>
<gene>
    <name evidence="11" type="ORF">ACFOW3_14330</name>
</gene>
<feature type="transmembrane region" description="Helical" evidence="8">
    <location>
        <begin position="178"/>
        <end position="195"/>
    </location>
</feature>
<evidence type="ECO:0000259" key="10">
    <source>
        <dbReference type="PROSITE" id="PS50929"/>
    </source>
</evidence>
<dbReference type="GO" id="GO:0005524">
    <property type="term" value="F:ATP binding"/>
    <property type="evidence" value="ECO:0007669"/>
    <property type="project" value="UniProtKB-KW"/>
</dbReference>
<dbReference type="SMART" id="SM00382">
    <property type="entry name" value="AAA"/>
    <property type="match status" value="1"/>
</dbReference>
<dbReference type="SUPFAM" id="SSF90123">
    <property type="entry name" value="ABC transporter transmembrane region"/>
    <property type="match status" value="1"/>
</dbReference>
<evidence type="ECO:0000256" key="7">
    <source>
        <dbReference type="ARBA" id="ARBA00023136"/>
    </source>
</evidence>
<feature type="transmembrane region" description="Helical" evidence="8">
    <location>
        <begin position="32"/>
        <end position="62"/>
    </location>
</feature>
<dbReference type="Pfam" id="PF00664">
    <property type="entry name" value="ABC_membrane"/>
    <property type="match status" value="1"/>
</dbReference>
<dbReference type="Proteomes" id="UP001595693">
    <property type="component" value="Unassembled WGS sequence"/>
</dbReference>
<evidence type="ECO:0000259" key="9">
    <source>
        <dbReference type="PROSITE" id="PS50893"/>
    </source>
</evidence>
<keyword evidence="2" id="KW-1003">Cell membrane</keyword>
<feature type="transmembrane region" description="Helical" evidence="8">
    <location>
        <begin position="74"/>
        <end position="93"/>
    </location>
</feature>
<keyword evidence="3 8" id="KW-0812">Transmembrane</keyword>
<comment type="caution">
    <text evidence="11">The sequence shown here is derived from an EMBL/GenBank/DDBJ whole genome shotgun (WGS) entry which is preliminary data.</text>
</comment>
<dbReference type="PROSITE" id="PS50893">
    <property type="entry name" value="ABC_TRANSPORTER_2"/>
    <property type="match status" value="1"/>
</dbReference>
<evidence type="ECO:0000256" key="4">
    <source>
        <dbReference type="ARBA" id="ARBA00022741"/>
    </source>
</evidence>
<comment type="subcellular location">
    <subcellularLocation>
        <location evidence="1">Cell membrane</location>
        <topology evidence="1">Multi-pass membrane protein</topology>
    </subcellularLocation>
</comment>
<dbReference type="RefSeq" id="WP_055399666.1">
    <property type="nucleotide sequence ID" value="NZ_JAMXAX010000018.1"/>
</dbReference>
<dbReference type="Gene3D" id="1.20.1560.10">
    <property type="entry name" value="ABC transporter type 1, transmembrane domain"/>
    <property type="match status" value="1"/>
</dbReference>
<keyword evidence="6 8" id="KW-1133">Transmembrane helix</keyword>
<dbReference type="PROSITE" id="PS50929">
    <property type="entry name" value="ABC_TM1F"/>
    <property type="match status" value="1"/>
</dbReference>
<feature type="transmembrane region" description="Helical" evidence="8">
    <location>
        <begin position="149"/>
        <end position="172"/>
    </location>
</feature>
<feature type="domain" description="ABC transmembrane type-1" evidence="10">
    <location>
        <begin position="38"/>
        <end position="321"/>
    </location>
</feature>
<evidence type="ECO:0000256" key="6">
    <source>
        <dbReference type="ARBA" id="ARBA00022989"/>
    </source>
</evidence>
<evidence type="ECO:0000256" key="2">
    <source>
        <dbReference type="ARBA" id="ARBA00022475"/>
    </source>
</evidence>
<dbReference type="Pfam" id="PF00005">
    <property type="entry name" value="ABC_tran"/>
    <property type="match status" value="1"/>
</dbReference>
<dbReference type="InterPro" id="IPR027417">
    <property type="entry name" value="P-loop_NTPase"/>
</dbReference>
<keyword evidence="7 8" id="KW-0472">Membrane</keyword>
<dbReference type="SUPFAM" id="SSF52540">
    <property type="entry name" value="P-loop containing nucleoside triphosphate hydrolases"/>
    <property type="match status" value="1"/>
</dbReference>
<dbReference type="InterPro" id="IPR003439">
    <property type="entry name" value="ABC_transporter-like_ATP-bd"/>
</dbReference>
<dbReference type="InterPro" id="IPR036640">
    <property type="entry name" value="ABC1_TM_sf"/>
</dbReference>
<keyword evidence="12" id="KW-1185">Reference proteome</keyword>
<evidence type="ECO:0000256" key="8">
    <source>
        <dbReference type="SAM" id="Phobius"/>
    </source>
</evidence>
<dbReference type="PROSITE" id="PS00211">
    <property type="entry name" value="ABC_TRANSPORTER_1"/>
    <property type="match status" value="1"/>
</dbReference>
<evidence type="ECO:0000313" key="12">
    <source>
        <dbReference type="Proteomes" id="UP001595693"/>
    </source>
</evidence>
<evidence type="ECO:0000313" key="11">
    <source>
        <dbReference type="EMBL" id="MFC3935793.1"/>
    </source>
</evidence>
<dbReference type="Gene3D" id="3.40.50.300">
    <property type="entry name" value="P-loop containing nucleotide triphosphate hydrolases"/>
    <property type="match status" value="1"/>
</dbReference>
<dbReference type="InterPro" id="IPR017871">
    <property type="entry name" value="ABC_transporter-like_CS"/>
</dbReference>
<evidence type="ECO:0000256" key="5">
    <source>
        <dbReference type="ARBA" id="ARBA00022840"/>
    </source>
</evidence>
<accession>A0ABV8DB63</accession>
<keyword evidence="4" id="KW-0547">Nucleotide-binding</keyword>
<feature type="transmembrane region" description="Helical" evidence="8">
    <location>
        <begin position="265"/>
        <end position="287"/>
    </location>
</feature>
<dbReference type="InterPro" id="IPR039421">
    <property type="entry name" value="Type_1_exporter"/>
</dbReference>
<dbReference type="InterPro" id="IPR011527">
    <property type="entry name" value="ABC1_TM_dom"/>
</dbReference>
<organism evidence="11 12">
    <name type="scientific">Acidovorax facilis</name>
    <dbReference type="NCBI Taxonomy" id="12917"/>
    <lineage>
        <taxon>Bacteria</taxon>
        <taxon>Pseudomonadati</taxon>
        <taxon>Pseudomonadota</taxon>
        <taxon>Betaproteobacteria</taxon>
        <taxon>Burkholderiales</taxon>
        <taxon>Comamonadaceae</taxon>
        <taxon>Acidovorax</taxon>
    </lineage>
</organism>
<evidence type="ECO:0000256" key="3">
    <source>
        <dbReference type="ARBA" id="ARBA00022692"/>
    </source>
</evidence>
<reference evidence="12" key="1">
    <citation type="journal article" date="2019" name="Int. J. Syst. Evol. Microbiol.">
        <title>The Global Catalogue of Microorganisms (GCM) 10K type strain sequencing project: providing services to taxonomists for standard genome sequencing and annotation.</title>
        <authorList>
            <consortium name="The Broad Institute Genomics Platform"/>
            <consortium name="The Broad Institute Genome Sequencing Center for Infectious Disease"/>
            <person name="Wu L."/>
            <person name="Ma J."/>
        </authorList>
    </citation>
    <scope>NUCLEOTIDE SEQUENCE [LARGE SCALE GENOMIC DNA]</scope>
    <source>
        <strain evidence="12">CCUG 2113</strain>
    </source>
</reference>
<keyword evidence="5 11" id="KW-0067">ATP-binding</keyword>
<feature type="domain" description="ABC transporter" evidence="9">
    <location>
        <begin position="352"/>
        <end position="591"/>
    </location>
</feature>
<protein>
    <submittedName>
        <fullName evidence="11">ABC transporter ATP-binding protein</fullName>
    </submittedName>
</protein>
<dbReference type="PANTHER" id="PTHR24221">
    <property type="entry name" value="ATP-BINDING CASSETTE SUB-FAMILY B"/>
    <property type="match status" value="1"/>
</dbReference>